<proteinExistence type="predicted"/>
<evidence type="ECO:0000259" key="2">
    <source>
        <dbReference type="Pfam" id="PF26527"/>
    </source>
</evidence>
<keyword evidence="1" id="KW-0812">Transmembrane</keyword>
<dbReference type="Pfam" id="PF26527">
    <property type="entry name" value="DUF8176"/>
    <property type="match status" value="1"/>
</dbReference>
<geneLocation type="plasmid" evidence="3 4">
    <name>unnamed2</name>
</geneLocation>
<gene>
    <name evidence="3" type="ORF">JWS13_04310</name>
</gene>
<feature type="domain" description="DUF8176" evidence="2">
    <location>
        <begin position="123"/>
        <end position="235"/>
    </location>
</feature>
<reference evidence="3 4" key="2">
    <citation type="journal article" date="2022" name="Arch. Microbiol.">
        <title>Rhodococcus pseudokoreensis sp. nov. isolated from the rhizosphere of young M26 apple rootstocks.</title>
        <authorList>
            <person name="Kampfer P."/>
            <person name="Glaeser S.P."/>
            <person name="Blom J."/>
            <person name="Wolf J."/>
            <person name="Benning S."/>
            <person name="Schloter M."/>
            <person name="Neumann-Schaal M."/>
        </authorList>
    </citation>
    <scope>NUCLEOTIDE SEQUENCE [LARGE SCALE GENOMIC DNA]</scope>
    <source>
        <strain evidence="3 4">R79</strain>
    </source>
</reference>
<organism evidence="3 4">
    <name type="scientific">Rhodococcus pseudokoreensis</name>
    <dbReference type="NCBI Taxonomy" id="2811421"/>
    <lineage>
        <taxon>Bacteria</taxon>
        <taxon>Bacillati</taxon>
        <taxon>Actinomycetota</taxon>
        <taxon>Actinomycetes</taxon>
        <taxon>Mycobacteriales</taxon>
        <taxon>Nocardiaceae</taxon>
        <taxon>Rhodococcus</taxon>
    </lineage>
</organism>
<keyword evidence="1" id="KW-0472">Membrane</keyword>
<evidence type="ECO:0000313" key="4">
    <source>
        <dbReference type="Proteomes" id="UP000662986"/>
    </source>
</evidence>
<dbReference type="Proteomes" id="UP000662986">
    <property type="component" value="Plasmid unnamed2"/>
</dbReference>
<name>A0A974VYI3_9NOCA</name>
<keyword evidence="3" id="KW-0614">Plasmid</keyword>
<keyword evidence="4" id="KW-1185">Reference proteome</keyword>
<evidence type="ECO:0000256" key="1">
    <source>
        <dbReference type="SAM" id="Phobius"/>
    </source>
</evidence>
<sequence length="239" mass="24777">MTRTPGDQDSRVSSANEDRVWASFFEQANTKETTAPPHPSHRRALVGESARAVGRRLAAFTGALRAIPLRRVMVSVVVLTAVAGAVALVVAGIAVMSNGPAPAAPAATVTPTTEPEWCLEGGSATGVLTTSAAGDSTSGSGVVAALEYAYYVQRSGAAVRALIAPGAPFNTADNIQANIDQFIPAGTSHCAVISPEGGGVYALTLRERQPDGREVVYQQEVRVAEQDGRYMVASVTKAK</sequence>
<evidence type="ECO:0000313" key="3">
    <source>
        <dbReference type="EMBL" id="QSE87938.1"/>
    </source>
</evidence>
<reference evidence="3 4" key="1">
    <citation type="journal article" date="2021" name="Microbiol. Resour. Announc.">
        <title>Complete Genome Sequences of Two Rhodococcus sp. Strains with Large and Linear Chromosomes, Isolated from Apple Rhizosphere.</title>
        <authorList>
            <person name="Benning S."/>
            <person name="Brugnone N."/>
            <person name="Siani R."/>
            <person name="Kublik S."/>
            <person name="Schloter M."/>
            <person name="Rad V."/>
        </authorList>
    </citation>
    <scope>NUCLEOTIDE SEQUENCE [LARGE SCALE GENOMIC DNA]</scope>
    <source>
        <strain evidence="3 4">R79</strain>
    </source>
</reference>
<dbReference type="EMBL" id="CP070617">
    <property type="protein sequence ID" value="QSE87938.1"/>
    <property type="molecule type" value="Genomic_DNA"/>
</dbReference>
<protein>
    <recommendedName>
        <fullName evidence="2">DUF8176 domain-containing protein</fullName>
    </recommendedName>
</protein>
<dbReference type="InterPro" id="IPR058489">
    <property type="entry name" value="DUF8176"/>
</dbReference>
<keyword evidence="1" id="KW-1133">Transmembrane helix</keyword>
<dbReference type="RefSeq" id="WP_206004698.1">
    <property type="nucleotide sequence ID" value="NZ_CP070617.1"/>
</dbReference>
<accession>A0A974VYI3</accession>
<feature type="transmembrane region" description="Helical" evidence="1">
    <location>
        <begin position="72"/>
        <end position="96"/>
    </location>
</feature>